<organism evidence="12 13">
    <name type="scientific">Runella rosea</name>
    <dbReference type="NCBI Taxonomy" id="2259595"/>
    <lineage>
        <taxon>Bacteria</taxon>
        <taxon>Pseudomonadati</taxon>
        <taxon>Bacteroidota</taxon>
        <taxon>Cytophagia</taxon>
        <taxon>Cytophagales</taxon>
        <taxon>Spirosomataceae</taxon>
        <taxon>Runella</taxon>
    </lineage>
</organism>
<evidence type="ECO:0000256" key="9">
    <source>
        <dbReference type="RuleBase" id="RU003357"/>
    </source>
</evidence>
<dbReference type="InterPro" id="IPR037066">
    <property type="entry name" value="Plug_dom_sf"/>
</dbReference>
<dbReference type="FunFam" id="2.60.40.1120:FF:000003">
    <property type="entry name" value="Outer membrane protein Omp121"/>
    <property type="match status" value="1"/>
</dbReference>
<proteinExistence type="inferred from homology"/>
<dbReference type="Proteomes" id="UP000251993">
    <property type="component" value="Chromosome"/>
</dbReference>
<evidence type="ECO:0000256" key="1">
    <source>
        <dbReference type="ARBA" id="ARBA00004571"/>
    </source>
</evidence>
<evidence type="ECO:0000259" key="10">
    <source>
        <dbReference type="Pfam" id="PF00593"/>
    </source>
</evidence>
<feature type="domain" description="TonB-dependent receptor-like beta-barrel" evidence="10">
    <location>
        <begin position="409"/>
        <end position="969"/>
    </location>
</feature>
<dbReference type="OrthoDB" id="9768177at2"/>
<dbReference type="Gene3D" id="2.170.130.10">
    <property type="entry name" value="TonB-dependent receptor, plug domain"/>
    <property type="match status" value="1"/>
</dbReference>
<evidence type="ECO:0000256" key="4">
    <source>
        <dbReference type="ARBA" id="ARBA00022692"/>
    </source>
</evidence>
<evidence type="ECO:0000256" key="3">
    <source>
        <dbReference type="ARBA" id="ARBA00022452"/>
    </source>
</evidence>
<dbReference type="InterPro" id="IPR039426">
    <property type="entry name" value="TonB-dep_rcpt-like"/>
</dbReference>
<reference evidence="12 13" key="1">
    <citation type="submission" date="2018-07" db="EMBL/GenBank/DDBJ databases">
        <title>Genome sequencing of Runella.</title>
        <authorList>
            <person name="Baek M.-G."/>
            <person name="Yi H."/>
        </authorList>
    </citation>
    <scope>NUCLEOTIDE SEQUENCE [LARGE SCALE GENOMIC DNA]</scope>
    <source>
        <strain evidence="12 13">HYN0085</strain>
    </source>
</reference>
<dbReference type="InterPro" id="IPR012910">
    <property type="entry name" value="Plug_dom"/>
</dbReference>
<keyword evidence="2 8" id="KW-0813">Transport</keyword>
<dbReference type="GO" id="GO:0009279">
    <property type="term" value="C:cell outer membrane"/>
    <property type="evidence" value="ECO:0007669"/>
    <property type="project" value="UniProtKB-SubCell"/>
</dbReference>
<dbReference type="KEGG" id="run:DR864_15280"/>
<dbReference type="NCBIfam" id="TIGR04057">
    <property type="entry name" value="SusC_RagA_signa"/>
    <property type="match status" value="1"/>
</dbReference>
<dbReference type="Gene3D" id="2.40.170.20">
    <property type="entry name" value="TonB-dependent receptor, beta-barrel domain"/>
    <property type="match status" value="1"/>
</dbReference>
<evidence type="ECO:0000259" key="11">
    <source>
        <dbReference type="Pfam" id="PF07715"/>
    </source>
</evidence>
<comment type="similarity">
    <text evidence="8 9">Belongs to the TonB-dependent receptor family.</text>
</comment>
<keyword evidence="13" id="KW-1185">Reference proteome</keyword>
<dbReference type="InterPro" id="IPR023997">
    <property type="entry name" value="TonB-dep_OMP_SusC/RagA_CS"/>
</dbReference>
<evidence type="ECO:0000256" key="2">
    <source>
        <dbReference type="ARBA" id="ARBA00022448"/>
    </source>
</evidence>
<evidence type="ECO:0000313" key="13">
    <source>
        <dbReference type="Proteomes" id="UP000251993"/>
    </source>
</evidence>
<dbReference type="SUPFAM" id="SSF56935">
    <property type="entry name" value="Porins"/>
    <property type="match status" value="1"/>
</dbReference>
<dbReference type="InterPro" id="IPR000531">
    <property type="entry name" value="Beta-barrel_TonB"/>
</dbReference>
<evidence type="ECO:0000256" key="8">
    <source>
        <dbReference type="PROSITE-ProRule" id="PRU01360"/>
    </source>
</evidence>
<keyword evidence="7 8" id="KW-0998">Cell outer membrane</keyword>
<dbReference type="AlphaFoldDB" id="A0A344TK43"/>
<comment type="subcellular location">
    <subcellularLocation>
        <location evidence="1 8">Cell outer membrane</location>
        <topology evidence="1 8">Multi-pass membrane protein</topology>
    </subcellularLocation>
</comment>
<keyword evidence="5 9" id="KW-0798">TonB box</keyword>
<dbReference type="InterPro" id="IPR008969">
    <property type="entry name" value="CarboxyPept-like_regulatory"/>
</dbReference>
<protein>
    <submittedName>
        <fullName evidence="12">SusC/RagA family TonB-linked outer membrane protein</fullName>
    </submittedName>
</protein>
<evidence type="ECO:0000256" key="7">
    <source>
        <dbReference type="ARBA" id="ARBA00023237"/>
    </source>
</evidence>
<dbReference type="Gene3D" id="2.60.40.1120">
    <property type="entry name" value="Carboxypeptidase-like, regulatory domain"/>
    <property type="match status" value="1"/>
</dbReference>
<dbReference type="Pfam" id="PF13715">
    <property type="entry name" value="CarbopepD_reg_2"/>
    <property type="match status" value="1"/>
</dbReference>
<dbReference type="PROSITE" id="PS52016">
    <property type="entry name" value="TONB_DEPENDENT_REC_3"/>
    <property type="match status" value="1"/>
</dbReference>
<name>A0A344TK43_9BACT</name>
<dbReference type="NCBIfam" id="TIGR04056">
    <property type="entry name" value="OMP_RagA_SusC"/>
    <property type="match status" value="1"/>
</dbReference>
<keyword evidence="3 8" id="KW-1134">Transmembrane beta strand</keyword>
<gene>
    <name evidence="12" type="ORF">DR864_15280</name>
</gene>
<dbReference type="EMBL" id="CP030850">
    <property type="protein sequence ID" value="AXE19014.1"/>
    <property type="molecule type" value="Genomic_DNA"/>
</dbReference>
<dbReference type="InterPro" id="IPR036942">
    <property type="entry name" value="Beta-barrel_TonB_sf"/>
</dbReference>
<keyword evidence="4 8" id="KW-0812">Transmembrane</keyword>
<dbReference type="Pfam" id="PF00593">
    <property type="entry name" value="TonB_dep_Rec_b-barrel"/>
    <property type="match status" value="1"/>
</dbReference>
<keyword evidence="6 8" id="KW-0472">Membrane</keyword>
<dbReference type="InterPro" id="IPR023996">
    <property type="entry name" value="TonB-dep_OMP_SusC/RagA"/>
</dbReference>
<dbReference type="SUPFAM" id="SSF49464">
    <property type="entry name" value="Carboxypeptidase regulatory domain-like"/>
    <property type="match status" value="1"/>
</dbReference>
<dbReference type="Pfam" id="PF07715">
    <property type="entry name" value="Plug"/>
    <property type="match status" value="1"/>
</dbReference>
<sequence length="1011" mass="109131">MMNSFPLAGRASLARQRAFVSKFLLTVLVSVVSLGVWAQDKQVSGNVKDASGTGMPGVSIAVKGTQRGANTDVDGNYKISVPDNATLVFSFVGYKTQEVSVGNRTTVDVSLAEDNQVLNEVVVVGYGTQKRQEISGTVASVNSKDFNAGVVANPLAAVQGKVAGLTINQTGSDPNSRPTVRLRGVGSLAAGSDPLYVVDGVPGVPIQNIDANDIASVDVLRDASSAAIYGARASNGVILITTKRGKSGRASVDYNAQFGVDMVAKAPDYMSGSEYRDAVKKFGFTLVNDQGANTNWFKEITRKAPITSHNLAFSGGTENFSYRASIGYLNQQGLVLKSGFERVSARINLDQTALNGKLKIATSLSLINGKRDYVNYDAFTYSITNLPTDPVYTKDPTFQTPGSISAGTGYFERLGEFGAFNPVALLEQTTNYSKSIEYLGNINLKYSITKDLVFGVNGAMKGSKQDGFFYISRIPKSAQAGLGTASRSTGPVDNGQSEDNLLEFTLNYNKTFNGLTFGALGGYSYQDVNFEGFNAVNNNFITDDLLFNNLAAGAGVSLGQRANDAVGSFRSNYKLISFFGRATAALNNKYFATLTVRRDGSTKFGQNNKWGLFPSLSVGWALSEEAFLKGNPTINNLKLRVNYGQTGNSEGIAPYRSLALVGPSNKYYDNGNWLPTYKPSQNPNPDLKWEVNENYGAGVDFALWNYRVTGSLDYYIRNTKDLLYEIAAPLSIKPLYPTILANVGSMRNQGLELSLTAGIVEKGDFRYEATVAAATLKNEVTALAKGEFIGSDKIFLFSGLGAATRGTSAVPFSLIKVGLPVGAFFGGIVEKLDEKGQFIFKDIDGDGKISENDADRDFQGSPLPKFTASLTNNFSYKAFSLSFLLNGQFGNKIFNAERMMYANPNNRLPAENTIREALTSPVRDTRTGAFSYFIEDGSFVRLANFRLGYQIPGKGVLSRAQVYISGNNLFVLTKFKGVDPEMNTGFATAGIYTKQQFPKARGFQAGFNLSF</sequence>
<accession>A0A344TK43</accession>
<evidence type="ECO:0000256" key="6">
    <source>
        <dbReference type="ARBA" id="ARBA00023136"/>
    </source>
</evidence>
<feature type="domain" description="TonB-dependent receptor plug" evidence="11">
    <location>
        <begin position="131"/>
        <end position="237"/>
    </location>
</feature>
<evidence type="ECO:0000256" key="5">
    <source>
        <dbReference type="ARBA" id="ARBA00023077"/>
    </source>
</evidence>
<evidence type="ECO:0000313" key="12">
    <source>
        <dbReference type="EMBL" id="AXE19014.1"/>
    </source>
</evidence>